<dbReference type="PANTHER" id="PTHR43798">
    <property type="entry name" value="MONOACYLGLYCEROL LIPASE"/>
    <property type="match status" value="1"/>
</dbReference>
<dbReference type="InterPro" id="IPR029058">
    <property type="entry name" value="AB_hydrolase_fold"/>
</dbReference>
<evidence type="ECO:0000313" key="3">
    <source>
        <dbReference type="Proteomes" id="UP001228581"/>
    </source>
</evidence>
<feature type="domain" description="AB hydrolase-1" evidence="1">
    <location>
        <begin position="39"/>
        <end position="277"/>
    </location>
</feature>
<accession>A0ABT7CRI3</accession>
<protein>
    <submittedName>
        <fullName evidence="2">Alpha/beta hydrolase</fullName>
    </submittedName>
</protein>
<dbReference type="GO" id="GO:0016787">
    <property type="term" value="F:hydrolase activity"/>
    <property type="evidence" value="ECO:0007669"/>
    <property type="project" value="UniProtKB-KW"/>
</dbReference>
<gene>
    <name evidence="2" type="ORF">QNI19_25725</name>
</gene>
<dbReference type="Pfam" id="PF00561">
    <property type="entry name" value="Abhydrolase_1"/>
    <property type="match status" value="1"/>
</dbReference>
<dbReference type="SUPFAM" id="SSF53474">
    <property type="entry name" value="alpha/beta-Hydrolases"/>
    <property type="match status" value="1"/>
</dbReference>
<proteinExistence type="predicted"/>
<organism evidence="2 3">
    <name type="scientific">Xanthocytophaga flava</name>
    <dbReference type="NCBI Taxonomy" id="3048013"/>
    <lineage>
        <taxon>Bacteria</taxon>
        <taxon>Pseudomonadati</taxon>
        <taxon>Bacteroidota</taxon>
        <taxon>Cytophagia</taxon>
        <taxon>Cytophagales</taxon>
        <taxon>Rhodocytophagaceae</taxon>
        <taxon>Xanthocytophaga</taxon>
    </lineage>
</organism>
<dbReference type="InterPro" id="IPR000073">
    <property type="entry name" value="AB_hydrolase_1"/>
</dbReference>
<evidence type="ECO:0000313" key="2">
    <source>
        <dbReference type="EMBL" id="MDJ1496363.1"/>
    </source>
</evidence>
<comment type="caution">
    <text evidence="2">The sequence shown here is derived from an EMBL/GenBank/DDBJ whole genome shotgun (WGS) entry which is preliminary data.</text>
</comment>
<sequence length="292" mass="32903">MKVSYKSITFTLSFFICLITFSYSQIPAIEVKVSGKGKPVLFIPHIGCPGEMWQYVANELGKTYQCHIISLAGFAGQTPLDSNYTQQYLTQIRNYIKTKKLKEITLLGMNYGGFLALQLHNQPAVSKLIVIDTYPFLAQILNPAATATDATTYASQAKSGYLAASATDFAQMMYQTGKGMITHDTVKARQYAHWLTQSDRKTIASVLADQLQTDLRAQLPSIKIPVLTIGTWYFGKNLKKMPLEEGYKMHENFFSSLPNHKTVLTETGKDFMHWDEPAWFVKEVITFINKPL</sequence>
<evidence type="ECO:0000259" key="1">
    <source>
        <dbReference type="Pfam" id="PF00561"/>
    </source>
</evidence>
<dbReference type="Proteomes" id="UP001228581">
    <property type="component" value="Unassembled WGS sequence"/>
</dbReference>
<dbReference type="Gene3D" id="3.40.50.1820">
    <property type="entry name" value="alpha/beta hydrolase"/>
    <property type="match status" value="1"/>
</dbReference>
<dbReference type="InterPro" id="IPR050266">
    <property type="entry name" value="AB_hydrolase_sf"/>
</dbReference>
<keyword evidence="3" id="KW-1185">Reference proteome</keyword>
<dbReference type="EMBL" id="JASJOT010000022">
    <property type="protein sequence ID" value="MDJ1496363.1"/>
    <property type="molecule type" value="Genomic_DNA"/>
</dbReference>
<keyword evidence="2" id="KW-0378">Hydrolase</keyword>
<dbReference type="RefSeq" id="WP_314001115.1">
    <property type="nucleotide sequence ID" value="NZ_JASJOR010000007.1"/>
</dbReference>
<reference evidence="2 3" key="1">
    <citation type="submission" date="2023-05" db="EMBL/GenBank/DDBJ databases">
        <authorList>
            <person name="Zhang X."/>
        </authorList>
    </citation>
    <scope>NUCLEOTIDE SEQUENCE [LARGE SCALE GENOMIC DNA]</scope>
    <source>
        <strain evidence="2 3">DM2B3-1</strain>
    </source>
</reference>
<name>A0ABT7CRI3_9BACT</name>